<dbReference type="AlphaFoldDB" id="A0AAN6QCB3"/>
<reference evidence="2" key="1">
    <citation type="journal article" date="2023" name="Mol. Phylogenet. Evol.">
        <title>Genome-scale phylogeny and comparative genomics of the fungal order Sordariales.</title>
        <authorList>
            <person name="Hensen N."/>
            <person name="Bonometti L."/>
            <person name="Westerberg I."/>
            <person name="Brannstrom I.O."/>
            <person name="Guillou S."/>
            <person name="Cros-Aarteil S."/>
            <person name="Calhoun S."/>
            <person name="Haridas S."/>
            <person name="Kuo A."/>
            <person name="Mondo S."/>
            <person name="Pangilinan J."/>
            <person name="Riley R."/>
            <person name="LaButti K."/>
            <person name="Andreopoulos B."/>
            <person name="Lipzen A."/>
            <person name="Chen C."/>
            <person name="Yan M."/>
            <person name="Daum C."/>
            <person name="Ng V."/>
            <person name="Clum A."/>
            <person name="Steindorff A."/>
            <person name="Ohm R.A."/>
            <person name="Martin F."/>
            <person name="Silar P."/>
            <person name="Natvig D.O."/>
            <person name="Lalanne C."/>
            <person name="Gautier V."/>
            <person name="Ament-Velasquez S.L."/>
            <person name="Kruys A."/>
            <person name="Hutchinson M.I."/>
            <person name="Powell A.J."/>
            <person name="Barry K."/>
            <person name="Miller A.N."/>
            <person name="Grigoriev I.V."/>
            <person name="Debuchy R."/>
            <person name="Gladieux P."/>
            <person name="Hiltunen Thoren M."/>
            <person name="Johannesson H."/>
        </authorList>
    </citation>
    <scope>NUCLEOTIDE SEQUENCE</scope>
    <source>
        <strain evidence="2">CBS 508.74</strain>
    </source>
</reference>
<dbReference type="RefSeq" id="XP_064665084.1">
    <property type="nucleotide sequence ID" value="XM_064809878.1"/>
</dbReference>
<keyword evidence="3" id="KW-1185">Reference proteome</keyword>
<reference evidence="2" key="2">
    <citation type="submission" date="2023-05" db="EMBL/GenBank/DDBJ databases">
        <authorList>
            <consortium name="Lawrence Berkeley National Laboratory"/>
            <person name="Steindorff A."/>
            <person name="Hensen N."/>
            <person name="Bonometti L."/>
            <person name="Westerberg I."/>
            <person name="Brannstrom I.O."/>
            <person name="Guillou S."/>
            <person name="Cros-Aarteil S."/>
            <person name="Calhoun S."/>
            <person name="Haridas S."/>
            <person name="Kuo A."/>
            <person name="Mondo S."/>
            <person name="Pangilinan J."/>
            <person name="Riley R."/>
            <person name="Labutti K."/>
            <person name="Andreopoulos B."/>
            <person name="Lipzen A."/>
            <person name="Chen C."/>
            <person name="Yanf M."/>
            <person name="Daum C."/>
            <person name="Ng V."/>
            <person name="Clum A."/>
            <person name="Ohm R."/>
            <person name="Martin F."/>
            <person name="Silar P."/>
            <person name="Natvig D."/>
            <person name="Lalanne C."/>
            <person name="Gautier V."/>
            <person name="Ament-Velasquez S.L."/>
            <person name="Kruys A."/>
            <person name="Hutchinson M.I."/>
            <person name="Powell A.J."/>
            <person name="Barry K."/>
            <person name="Miller A.N."/>
            <person name="Grigoriev I.V."/>
            <person name="Debuchy R."/>
            <person name="Gladieux P."/>
            <person name="Thoren M.H."/>
            <person name="Johannesson H."/>
        </authorList>
    </citation>
    <scope>NUCLEOTIDE SEQUENCE</scope>
    <source>
        <strain evidence="2">CBS 508.74</strain>
    </source>
</reference>
<dbReference type="GeneID" id="89934002"/>
<sequence length="154" mass="16885">MCLLEVHLSASGQPCQAERFEQAVVWQFLDSGPEGLSCAKPLSRTRPRASICLGDLSPFLFWHSSPRANEHHAFGVFALRPNRYNNSAISLCPGARAKYSPDLGSQQERMFECSSPTILISPVTADISPTPQTPPASACHPMPKGQNRSRIRLP</sequence>
<protein>
    <submittedName>
        <fullName evidence="2">Uncharacterized protein</fullName>
    </submittedName>
</protein>
<dbReference type="Proteomes" id="UP001302812">
    <property type="component" value="Unassembled WGS sequence"/>
</dbReference>
<name>A0AAN6QCB3_9PEZI</name>
<dbReference type="EMBL" id="MU853372">
    <property type="protein sequence ID" value="KAK4107514.1"/>
    <property type="molecule type" value="Genomic_DNA"/>
</dbReference>
<evidence type="ECO:0000313" key="2">
    <source>
        <dbReference type="EMBL" id="KAK4107514.1"/>
    </source>
</evidence>
<evidence type="ECO:0000256" key="1">
    <source>
        <dbReference type="SAM" id="MobiDB-lite"/>
    </source>
</evidence>
<gene>
    <name evidence="2" type="ORF">N656DRAFT_505901</name>
</gene>
<comment type="caution">
    <text evidence="2">The sequence shown here is derived from an EMBL/GenBank/DDBJ whole genome shotgun (WGS) entry which is preliminary data.</text>
</comment>
<evidence type="ECO:0000313" key="3">
    <source>
        <dbReference type="Proteomes" id="UP001302812"/>
    </source>
</evidence>
<feature type="region of interest" description="Disordered" evidence="1">
    <location>
        <begin position="124"/>
        <end position="154"/>
    </location>
</feature>
<organism evidence="2 3">
    <name type="scientific">Canariomyces notabilis</name>
    <dbReference type="NCBI Taxonomy" id="2074819"/>
    <lineage>
        <taxon>Eukaryota</taxon>
        <taxon>Fungi</taxon>
        <taxon>Dikarya</taxon>
        <taxon>Ascomycota</taxon>
        <taxon>Pezizomycotina</taxon>
        <taxon>Sordariomycetes</taxon>
        <taxon>Sordariomycetidae</taxon>
        <taxon>Sordariales</taxon>
        <taxon>Chaetomiaceae</taxon>
        <taxon>Canariomyces</taxon>
    </lineage>
</organism>
<proteinExistence type="predicted"/>
<accession>A0AAN6QCB3</accession>